<protein>
    <recommendedName>
        <fullName evidence="3">DUF2971 domain-containing protein</fullName>
    </recommendedName>
</protein>
<dbReference type="AlphaFoldDB" id="A0A1G7G5I7"/>
<dbReference type="RefSeq" id="WP_083343805.1">
    <property type="nucleotide sequence ID" value="NZ_LT629690.1"/>
</dbReference>
<dbReference type="EMBL" id="LT629690">
    <property type="protein sequence ID" value="SDE83373.1"/>
    <property type="molecule type" value="Genomic_DNA"/>
</dbReference>
<dbReference type="Proteomes" id="UP000182427">
    <property type="component" value="Chromosome I"/>
</dbReference>
<evidence type="ECO:0000313" key="2">
    <source>
        <dbReference type="Proteomes" id="UP000182427"/>
    </source>
</evidence>
<proteinExistence type="predicted"/>
<evidence type="ECO:0000313" key="1">
    <source>
        <dbReference type="EMBL" id="SDE83373.1"/>
    </source>
</evidence>
<dbReference type="Pfam" id="PF11185">
    <property type="entry name" value="DUF2971"/>
    <property type="match status" value="1"/>
</dbReference>
<reference evidence="1 2" key="1">
    <citation type="submission" date="2016-10" db="EMBL/GenBank/DDBJ databases">
        <authorList>
            <person name="de Groot N.N."/>
        </authorList>
    </citation>
    <scope>NUCLEOTIDE SEQUENCE [LARGE SCALE GENOMIC DNA]</scope>
    <source>
        <strain evidence="1 2">GAS232</strain>
    </source>
</reference>
<accession>A0A1G7G5I7</accession>
<keyword evidence="2" id="KW-1185">Reference proteome</keyword>
<evidence type="ECO:0008006" key="3">
    <source>
        <dbReference type="Google" id="ProtNLM"/>
    </source>
</evidence>
<sequence length="304" mass="34841">MDEEATSLPEVVYHYTSMETLLKIVESRSIWATCIDYLNDVTEYSFYLEQVDRRLREFVKNGDSQSAFFESYLKGRTGMGSGIIRRRPFVASFSAEPDFLPQWRSYCPNGNGVCIGFRTNCLVRACFSDNEVVRELNRPFHDVRFKQVVYGVSDDRRLDEELREFLSAAADFDNQIKNKLGLDVIFQSILGFRASAQKHPAFKPEAEYRIVVDGLLDNSENLVRYRASRTTLVPYIKLNLPKKAIESIPLYESISELRSRDFIHRVIVGPTPNMSLSTGALRSYFSGLGMSVNVEGSKVPYRDW</sequence>
<dbReference type="InterPro" id="IPR021352">
    <property type="entry name" value="DUF2971"/>
</dbReference>
<organism evidence="1 2">
    <name type="scientific">Terriglobus roseus</name>
    <dbReference type="NCBI Taxonomy" id="392734"/>
    <lineage>
        <taxon>Bacteria</taxon>
        <taxon>Pseudomonadati</taxon>
        <taxon>Acidobacteriota</taxon>
        <taxon>Terriglobia</taxon>
        <taxon>Terriglobales</taxon>
        <taxon>Acidobacteriaceae</taxon>
        <taxon>Terriglobus</taxon>
    </lineage>
</organism>
<dbReference type="OrthoDB" id="8550178at2"/>
<name>A0A1G7G5I7_9BACT</name>
<gene>
    <name evidence="1" type="ORF">SAMN05444167_0560</name>
</gene>